<dbReference type="AlphaFoldDB" id="A0AAV0XGZ4"/>
<organism evidence="1 2">
    <name type="scientific">Macrosiphum euphorbiae</name>
    <name type="common">potato aphid</name>
    <dbReference type="NCBI Taxonomy" id="13131"/>
    <lineage>
        <taxon>Eukaryota</taxon>
        <taxon>Metazoa</taxon>
        <taxon>Ecdysozoa</taxon>
        <taxon>Arthropoda</taxon>
        <taxon>Hexapoda</taxon>
        <taxon>Insecta</taxon>
        <taxon>Pterygota</taxon>
        <taxon>Neoptera</taxon>
        <taxon>Paraneoptera</taxon>
        <taxon>Hemiptera</taxon>
        <taxon>Sternorrhyncha</taxon>
        <taxon>Aphidomorpha</taxon>
        <taxon>Aphidoidea</taxon>
        <taxon>Aphididae</taxon>
        <taxon>Macrosiphini</taxon>
        <taxon>Macrosiphum</taxon>
    </lineage>
</organism>
<protein>
    <submittedName>
        <fullName evidence="1">Uncharacterized protein</fullName>
    </submittedName>
</protein>
<dbReference type="Proteomes" id="UP001160148">
    <property type="component" value="Unassembled WGS sequence"/>
</dbReference>
<keyword evidence="2" id="KW-1185">Reference proteome</keyword>
<proteinExistence type="predicted"/>
<dbReference type="EMBL" id="CARXXK010000004">
    <property type="protein sequence ID" value="CAI6367082.1"/>
    <property type="molecule type" value="Genomic_DNA"/>
</dbReference>
<accession>A0AAV0XGZ4</accession>
<reference evidence="1 2" key="1">
    <citation type="submission" date="2023-01" db="EMBL/GenBank/DDBJ databases">
        <authorList>
            <person name="Whitehead M."/>
        </authorList>
    </citation>
    <scope>NUCLEOTIDE SEQUENCE [LARGE SCALE GENOMIC DNA]</scope>
</reference>
<name>A0AAV0XGZ4_9HEMI</name>
<sequence length="204" mass="21996">MLTISVDPSKLNLTLSNSKKRSVFECGITCASLSGSCPACLIEEFHSYFRNELCTPDSFMTVSFATQTVSSGGVILSGVRAIGKCVPVSNYYFGIMSSLDSILGIRGIYNKVDCVQQKLLRSNGPKPLVDKCLRPLLSYRGAMVALAGADVGHSVGSLFPFVGCALIPNNIIISEGEMISTKIFLDEWHRKNCVALLPNLCECA</sequence>
<comment type="caution">
    <text evidence="1">The sequence shown here is derived from an EMBL/GenBank/DDBJ whole genome shotgun (WGS) entry which is preliminary data.</text>
</comment>
<evidence type="ECO:0000313" key="1">
    <source>
        <dbReference type="EMBL" id="CAI6367082.1"/>
    </source>
</evidence>
<gene>
    <name evidence="1" type="ORF">MEUPH1_LOCUS21598</name>
</gene>
<evidence type="ECO:0000313" key="2">
    <source>
        <dbReference type="Proteomes" id="UP001160148"/>
    </source>
</evidence>